<dbReference type="InterPro" id="IPR015797">
    <property type="entry name" value="NUDIX_hydrolase-like_dom_sf"/>
</dbReference>
<evidence type="ECO:0000256" key="1">
    <source>
        <dbReference type="ARBA" id="ARBA00001936"/>
    </source>
</evidence>
<keyword evidence="9" id="KW-1185">Reference proteome</keyword>
<accession>A0A511B261</accession>
<evidence type="ECO:0000313" key="9">
    <source>
        <dbReference type="Proteomes" id="UP000321662"/>
    </source>
</evidence>
<dbReference type="GO" id="GO:0046872">
    <property type="term" value="F:metal ion binding"/>
    <property type="evidence" value="ECO:0007669"/>
    <property type="project" value="UniProtKB-KW"/>
</dbReference>
<reference evidence="8 9" key="1">
    <citation type="submission" date="2019-07" db="EMBL/GenBank/DDBJ databases">
        <title>Whole genome shotgun sequence of Alkalibacterium kapii NBRC 103247.</title>
        <authorList>
            <person name="Hosoyama A."/>
            <person name="Uohara A."/>
            <person name="Ohji S."/>
            <person name="Ichikawa N."/>
        </authorList>
    </citation>
    <scope>NUCLEOTIDE SEQUENCE [LARGE SCALE GENOMIC DNA]</scope>
    <source>
        <strain evidence="8 9">NBRC 103247</strain>
    </source>
</reference>
<keyword evidence="6" id="KW-0464">Manganese</keyword>
<evidence type="ECO:0000256" key="6">
    <source>
        <dbReference type="ARBA" id="ARBA00023211"/>
    </source>
</evidence>
<dbReference type="CDD" id="cd03426">
    <property type="entry name" value="NUDIX_CoAse_Nudt7"/>
    <property type="match status" value="1"/>
</dbReference>
<evidence type="ECO:0000259" key="7">
    <source>
        <dbReference type="PROSITE" id="PS51462"/>
    </source>
</evidence>
<organism evidence="8 9">
    <name type="scientific">Alkalibacterium kapii</name>
    <dbReference type="NCBI Taxonomy" id="426704"/>
    <lineage>
        <taxon>Bacteria</taxon>
        <taxon>Bacillati</taxon>
        <taxon>Bacillota</taxon>
        <taxon>Bacilli</taxon>
        <taxon>Lactobacillales</taxon>
        <taxon>Carnobacteriaceae</taxon>
        <taxon>Alkalibacterium</taxon>
    </lineage>
</organism>
<evidence type="ECO:0000256" key="2">
    <source>
        <dbReference type="ARBA" id="ARBA00001946"/>
    </source>
</evidence>
<dbReference type="GO" id="GO:0010945">
    <property type="term" value="F:coenzyme A diphosphatase activity"/>
    <property type="evidence" value="ECO:0007669"/>
    <property type="project" value="InterPro"/>
</dbReference>
<dbReference type="PROSITE" id="PS51462">
    <property type="entry name" value="NUDIX"/>
    <property type="match status" value="1"/>
</dbReference>
<comment type="cofactor">
    <cofactor evidence="1">
        <name>Mn(2+)</name>
        <dbReference type="ChEBI" id="CHEBI:29035"/>
    </cofactor>
</comment>
<keyword evidence="3" id="KW-0479">Metal-binding</keyword>
<keyword evidence="5" id="KW-0460">Magnesium</keyword>
<dbReference type="Proteomes" id="UP000321662">
    <property type="component" value="Unassembled WGS sequence"/>
</dbReference>
<comment type="cofactor">
    <cofactor evidence="2">
        <name>Mg(2+)</name>
        <dbReference type="ChEBI" id="CHEBI:18420"/>
    </cofactor>
</comment>
<dbReference type="Pfam" id="PF00293">
    <property type="entry name" value="NUDIX"/>
    <property type="match status" value="1"/>
</dbReference>
<dbReference type="PANTHER" id="PTHR12992:SF11">
    <property type="entry name" value="MITOCHONDRIAL COENZYME A DIPHOSPHATASE NUDT8"/>
    <property type="match status" value="1"/>
</dbReference>
<comment type="caution">
    <text evidence="8">The sequence shown here is derived from an EMBL/GenBank/DDBJ whole genome shotgun (WGS) entry which is preliminary data.</text>
</comment>
<evidence type="ECO:0000256" key="3">
    <source>
        <dbReference type="ARBA" id="ARBA00022723"/>
    </source>
</evidence>
<feature type="domain" description="Nudix hydrolase" evidence="7">
    <location>
        <begin position="20"/>
        <end position="150"/>
    </location>
</feature>
<dbReference type="InterPro" id="IPR045121">
    <property type="entry name" value="CoAse"/>
</dbReference>
<sequence length="214" mass="25022">MIEHIKSVIAGHDPASVTRQRKYAVLLPLVRVDDELHILFEIRSNIVSQPGETSFPGGALEERETYREAALRETEEELVLDRNEISILGEMDYIVKEDHVIKCFVGWLPDTDVSKLAPNEEVADVFTIPLQYFLTNEPLYHNVQYEIERTGDDPVKLDSDKQKYKWKTIDQQIPFYSLSDYYLWGYTAHLTHRFSELIKNKTNQINFEDDRNDK</sequence>
<dbReference type="InterPro" id="IPR000086">
    <property type="entry name" value="NUDIX_hydrolase_dom"/>
</dbReference>
<evidence type="ECO:0000256" key="5">
    <source>
        <dbReference type="ARBA" id="ARBA00022842"/>
    </source>
</evidence>
<keyword evidence="4" id="KW-0378">Hydrolase</keyword>
<proteinExistence type="predicted"/>
<dbReference type="AlphaFoldDB" id="A0A511B261"/>
<evidence type="ECO:0000256" key="4">
    <source>
        <dbReference type="ARBA" id="ARBA00022801"/>
    </source>
</evidence>
<dbReference type="SUPFAM" id="SSF55811">
    <property type="entry name" value="Nudix"/>
    <property type="match status" value="1"/>
</dbReference>
<evidence type="ECO:0000313" key="8">
    <source>
        <dbReference type="EMBL" id="GEK91907.1"/>
    </source>
</evidence>
<dbReference type="EMBL" id="BJUY01000022">
    <property type="protein sequence ID" value="GEK91907.1"/>
    <property type="molecule type" value="Genomic_DNA"/>
</dbReference>
<gene>
    <name evidence="8" type="ORF">AKA01nite_15290</name>
</gene>
<dbReference type="Gene3D" id="3.90.79.10">
    <property type="entry name" value="Nucleoside Triphosphate Pyrophosphohydrolase"/>
    <property type="match status" value="1"/>
</dbReference>
<dbReference type="PANTHER" id="PTHR12992">
    <property type="entry name" value="NUDIX HYDROLASE"/>
    <property type="match status" value="1"/>
</dbReference>
<dbReference type="OrthoDB" id="9802805at2"/>
<protein>
    <submittedName>
        <fullName evidence="8">Coenzyme A pyrophosphatase</fullName>
    </submittedName>
</protein>
<dbReference type="RefSeq" id="WP_146924717.1">
    <property type="nucleotide sequence ID" value="NZ_BJUY01000022.1"/>
</dbReference>
<name>A0A511B261_9LACT</name>